<evidence type="ECO:0000313" key="2">
    <source>
        <dbReference type="EMBL" id="QHU08441.1"/>
    </source>
</evidence>
<proteinExistence type="predicted"/>
<dbReference type="InterPro" id="IPR029044">
    <property type="entry name" value="Nucleotide-diphossugar_trans"/>
</dbReference>
<accession>A0A6C0JU55</accession>
<dbReference type="Gene3D" id="3.90.550.10">
    <property type="entry name" value="Spore Coat Polysaccharide Biosynthesis Protein SpsA, Chain A"/>
    <property type="match status" value="1"/>
</dbReference>
<dbReference type="PANTHER" id="PTHR22916:SF3">
    <property type="entry name" value="UDP-GLCNAC:BETAGAL BETA-1,3-N-ACETYLGLUCOSAMINYLTRANSFERASE-LIKE PROTEIN 1"/>
    <property type="match status" value="1"/>
</dbReference>
<dbReference type="SUPFAM" id="SSF53448">
    <property type="entry name" value="Nucleotide-diphospho-sugar transferases"/>
    <property type="match status" value="1"/>
</dbReference>
<dbReference type="PANTHER" id="PTHR22916">
    <property type="entry name" value="GLYCOSYLTRANSFERASE"/>
    <property type="match status" value="1"/>
</dbReference>
<evidence type="ECO:0000259" key="1">
    <source>
        <dbReference type="Pfam" id="PF00535"/>
    </source>
</evidence>
<organism evidence="2">
    <name type="scientific">viral metagenome</name>
    <dbReference type="NCBI Taxonomy" id="1070528"/>
    <lineage>
        <taxon>unclassified sequences</taxon>
        <taxon>metagenomes</taxon>
        <taxon>organismal metagenomes</taxon>
    </lineage>
</organism>
<dbReference type="EMBL" id="MN740696">
    <property type="protein sequence ID" value="QHU08441.1"/>
    <property type="molecule type" value="Genomic_DNA"/>
</dbReference>
<dbReference type="InterPro" id="IPR001173">
    <property type="entry name" value="Glyco_trans_2-like"/>
</dbReference>
<protein>
    <recommendedName>
        <fullName evidence="1">Glycosyltransferase 2-like domain-containing protein</fullName>
    </recommendedName>
</protein>
<feature type="domain" description="Glycosyltransferase 2-like" evidence="1">
    <location>
        <begin position="3"/>
        <end position="135"/>
    </location>
</feature>
<dbReference type="Pfam" id="PF00535">
    <property type="entry name" value="Glycos_transf_2"/>
    <property type="match status" value="1"/>
</dbReference>
<reference evidence="2" key="1">
    <citation type="journal article" date="2020" name="Nature">
        <title>Giant virus diversity and host interactions through global metagenomics.</title>
        <authorList>
            <person name="Schulz F."/>
            <person name="Roux S."/>
            <person name="Paez-Espino D."/>
            <person name="Jungbluth S."/>
            <person name="Walsh D.A."/>
            <person name="Denef V.J."/>
            <person name="McMahon K.D."/>
            <person name="Konstantinidis K.T."/>
            <person name="Eloe-Fadrosh E.A."/>
            <person name="Kyrpides N.C."/>
            <person name="Woyke T."/>
        </authorList>
    </citation>
    <scope>NUCLEOTIDE SEQUENCE</scope>
    <source>
        <strain evidence="2">GVMAG-S-1062768-28</strain>
    </source>
</reference>
<dbReference type="GO" id="GO:0016758">
    <property type="term" value="F:hexosyltransferase activity"/>
    <property type="evidence" value="ECO:0007669"/>
    <property type="project" value="UniProtKB-ARBA"/>
</dbReference>
<dbReference type="AlphaFoldDB" id="A0A6C0JU55"/>
<sequence length="245" mass="28358">MISIVCLIYKSTKWLQFVYDQVKKYTDLSDKEFYFVANDATPQVLEYLKNNNIPHYVHTNTEEQREEWYINNVYRAWNTAGRNAKGDYVVFINSDMAFSPRWLENLVEKLDDSKIVNSRLVEQGVLTSGQYGIEVNFGNIPSNYQEENFLAYANTIRENKFLPGGLFMPCIIKKEHLERVGYYPEGNIIPGTDIFNPRYARLGEHCIPGDKVFMAKLSTIGVTHGTAFDSIVYHFQQGEMRDTSE</sequence>
<name>A0A6C0JU55_9ZZZZ</name>
<dbReference type="CDD" id="cd00761">
    <property type="entry name" value="Glyco_tranf_GTA_type"/>
    <property type="match status" value="1"/>
</dbReference>